<protein>
    <submittedName>
        <fullName evidence="1">Glycosyl transferase</fullName>
    </submittedName>
</protein>
<organism evidence="1">
    <name type="scientific">Gongylonema pulchrum</name>
    <dbReference type="NCBI Taxonomy" id="637853"/>
    <lineage>
        <taxon>Eukaryota</taxon>
        <taxon>Metazoa</taxon>
        <taxon>Ecdysozoa</taxon>
        <taxon>Nematoda</taxon>
        <taxon>Chromadorea</taxon>
        <taxon>Rhabditida</taxon>
        <taxon>Spirurina</taxon>
        <taxon>Spiruromorpha</taxon>
        <taxon>Spiruroidea</taxon>
        <taxon>Gongylonematidae</taxon>
        <taxon>Gongylonema</taxon>
    </lineage>
</organism>
<dbReference type="WBParaSite" id="GPUH_0000192001-mRNA-1">
    <property type="protein sequence ID" value="GPUH_0000192001-mRNA-1"/>
    <property type="gene ID" value="GPUH_0000192001"/>
</dbReference>
<proteinExistence type="predicted"/>
<reference evidence="1" key="1">
    <citation type="submission" date="2016-06" db="UniProtKB">
        <authorList>
            <consortium name="WormBaseParasite"/>
        </authorList>
    </citation>
    <scope>IDENTIFICATION</scope>
</reference>
<evidence type="ECO:0000313" key="1">
    <source>
        <dbReference type="WBParaSite" id="GPUH_0000192001-mRNA-1"/>
    </source>
</evidence>
<accession>A0A183CZM4</accession>
<name>A0A183CZM4_9BILA</name>
<dbReference type="AlphaFoldDB" id="A0A183CZM4"/>
<sequence length="79" mass="9575">LDSMDFGKIEAQFELFRNQNMIKFTALPKPQYFPQAEECYNFHNHERRNERENRQQVGYRLKKLLAASLGFIYERSIKM</sequence>